<dbReference type="InterPro" id="IPR036291">
    <property type="entry name" value="NAD(P)-bd_dom_sf"/>
</dbReference>
<evidence type="ECO:0000259" key="1">
    <source>
        <dbReference type="Pfam" id="PF13460"/>
    </source>
</evidence>
<dbReference type="PANTHER" id="PTHR43355:SF2">
    <property type="entry name" value="FLAVIN REDUCTASE (NADPH)"/>
    <property type="match status" value="1"/>
</dbReference>
<evidence type="ECO:0000313" key="3">
    <source>
        <dbReference type="Proteomes" id="UP000289257"/>
    </source>
</evidence>
<dbReference type="AlphaFoldDB" id="A0A4Q0AI91"/>
<dbReference type="GO" id="GO:0042602">
    <property type="term" value="F:riboflavin reductase (NADPH) activity"/>
    <property type="evidence" value="ECO:0007669"/>
    <property type="project" value="TreeGrafter"/>
</dbReference>
<dbReference type="InterPro" id="IPR051606">
    <property type="entry name" value="Polyketide_Oxido-like"/>
</dbReference>
<accession>A0A4Q0AI91</accession>
<dbReference type="Gene3D" id="3.40.50.720">
    <property type="entry name" value="NAD(P)-binding Rossmann-like Domain"/>
    <property type="match status" value="1"/>
</dbReference>
<keyword evidence="3" id="KW-1185">Reference proteome</keyword>
<dbReference type="Proteomes" id="UP000289257">
    <property type="component" value="Unassembled WGS sequence"/>
</dbReference>
<organism evidence="2 3">
    <name type="scientific">Candidatus Microsaccharimonas sossegonensis</name>
    <dbReference type="NCBI Taxonomy" id="2506948"/>
    <lineage>
        <taxon>Bacteria</taxon>
        <taxon>Candidatus Saccharimonadota</taxon>
        <taxon>Candidatus Saccharimonadia</taxon>
        <taxon>Candidatus Saccharimonadales</taxon>
        <taxon>Candidatus Saccharimonadaceae</taxon>
        <taxon>Candidatus Microsaccharimonas</taxon>
    </lineage>
</organism>
<proteinExistence type="predicted"/>
<protein>
    <recommendedName>
        <fullName evidence="1">NAD(P)-binding domain-containing protein</fullName>
    </recommendedName>
</protein>
<dbReference type="SUPFAM" id="SSF51735">
    <property type="entry name" value="NAD(P)-binding Rossmann-fold domains"/>
    <property type="match status" value="1"/>
</dbReference>
<dbReference type="InterPro" id="IPR016040">
    <property type="entry name" value="NAD(P)-bd_dom"/>
</dbReference>
<dbReference type="GO" id="GO:0004074">
    <property type="term" value="F:biliverdin reductase [NAD(P)H] activity"/>
    <property type="evidence" value="ECO:0007669"/>
    <property type="project" value="TreeGrafter"/>
</dbReference>
<name>A0A4Q0AI91_9BACT</name>
<dbReference type="Pfam" id="PF13460">
    <property type="entry name" value="NAD_binding_10"/>
    <property type="match status" value="1"/>
</dbReference>
<feature type="domain" description="NAD(P)-binding" evidence="1">
    <location>
        <begin position="8"/>
        <end position="194"/>
    </location>
</feature>
<comment type="caution">
    <text evidence="2">The sequence shown here is derived from an EMBL/GenBank/DDBJ whole genome shotgun (WGS) entry which is preliminary data.</text>
</comment>
<gene>
    <name evidence="2" type="ORF">EOT05_04200</name>
</gene>
<evidence type="ECO:0000313" key="2">
    <source>
        <dbReference type="EMBL" id="RWZ78915.1"/>
    </source>
</evidence>
<reference evidence="2" key="1">
    <citation type="submission" date="2019-01" db="EMBL/GenBank/DDBJ databases">
        <title>Genomic signatures and co-occurrence patterns of the ultra-small Saccharimodia (Patescibacteria phylum) suggest a symbiotic lifestyle.</title>
        <authorList>
            <person name="Lemos L."/>
            <person name="Medeiros J."/>
            <person name="Andreote F."/>
            <person name="Fernandes G."/>
            <person name="Varani A."/>
            <person name="Oliveira G."/>
            <person name="Pylro V."/>
        </authorList>
    </citation>
    <scope>NUCLEOTIDE SEQUENCE [LARGE SCALE GENOMIC DNA]</scope>
    <source>
        <strain evidence="2">AMD02</strain>
    </source>
</reference>
<dbReference type="PANTHER" id="PTHR43355">
    <property type="entry name" value="FLAVIN REDUCTASE (NADPH)"/>
    <property type="match status" value="1"/>
</dbReference>
<dbReference type="EMBL" id="SCKX01000001">
    <property type="protein sequence ID" value="RWZ78915.1"/>
    <property type="molecule type" value="Genomic_DNA"/>
</dbReference>
<sequence length="206" mass="23017">MNIAIISANGRLGLELVKVALAAGHHVRAGTRGLSHFKDSLYLTAIPCDATNYYEVKALLKGQDIVFSCIGHVPNSAKDVQTQATKVIVRVMKELGITRFITLTGTGVRLAGDHITLFDRFLNFGVEMLDRPRIIDGRNHVQVLRESELEWTVIRVLKLEFENNRPFTLLPHGPTLPYVSRKVAARAMLQVAENHSFIRQLPIIGR</sequence>